<comment type="caution">
    <text evidence="8">The sequence shown here is derived from an EMBL/GenBank/DDBJ whole genome shotgun (WGS) entry which is preliminary data.</text>
</comment>
<feature type="binding site" evidence="7">
    <location>
        <position position="131"/>
    </location>
    <ligand>
        <name>substrate</name>
    </ligand>
</feature>
<accession>A0A2U1EDJ4</accession>
<dbReference type="PANTHER" id="PTHR12544">
    <property type="entry name" value="GLUTAMINASE"/>
    <property type="match status" value="1"/>
</dbReference>
<dbReference type="Proteomes" id="UP000245639">
    <property type="component" value="Unassembled WGS sequence"/>
</dbReference>
<dbReference type="GO" id="GO:0006543">
    <property type="term" value="P:L-glutamine catabolic process"/>
    <property type="evidence" value="ECO:0007669"/>
    <property type="project" value="TreeGrafter"/>
</dbReference>
<sequence length="333" mass="35315">MPTTGVAEADGATPPPALRAAAVRARIHELHRRHAAEPVDVVSYYPPEAEARRDVFGLSGVHVSGVSVSVGQSTERFPLQSISKVFTYALALEDNGRDATLARVGVEPSGDPYNSITFDEAHRRPHNPMINSGALVAAALVHGRTRAERIERLVARLRSFAGNPTIDVDPAILDQQLRATDRNLGLAYIMRSLRMLDGDVDDTLAVYLSACSVTVTTDELAVMGATLANGGLNPLTGDRAMPVAHVRDVLSVMLTCGMYDAAGQWFHDVGIPAKSGVSGGIVAALPGRLGIAVYSPGLDAHGNSVRGVNICRDLSDHFGLHVFAAERPDTAFA</sequence>
<feature type="binding site" evidence="7">
    <location>
        <position position="183"/>
    </location>
    <ligand>
        <name>substrate</name>
    </ligand>
</feature>
<evidence type="ECO:0000256" key="1">
    <source>
        <dbReference type="ARBA" id="ARBA00011076"/>
    </source>
</evidence>
<evidence type="ECO:0000313" key="8">
    <source>
        <dbReference type="EMBL" id="PVY97990.1"/>
    </source>
</evidence>
<dbReference type="GO" id="GO:0004359">
    <property type="term" value="F:glutaminase activity"/>
    <property type="evidence" value="ECO:0007669"/>
    <property type="project" value="UniProtKB-UniRule"/>
</dbReference>
<feature type="binding site" evidence="7">
    <location>
        <position position="277"/>
    </location>
    <ligand>
        <name>substrate</name>
    </ligand>
</feature>
<evidence type="ECO:0000313" key="9">
    <source>
        <dbReference type="Proteomes" id="UP000245639"/>
    </source>
</evidence>
<keyword evidence="9" id="KW-1185">Reference proteome</keyword>
<feature type="binding site" evidence="7">
    <location>
        <position position="207"/>
    </location>
    <ligand>
        <name>substrate</name>
    </ligand>
</feature>
<evidence type="ECO:0000256" key="5">
    <source>
        <dbReference type="ARBA" id="ARBA00049534"/>
    </source>
</evidence>
<evidence type="ECO:0000256" key="6">
    <source>
        <dbReference type="ARBA" id="ARBA00070405"/>
    </source>
</evidence>
<comment type="caution">
    <text evidence="7">Lacks conserved residue(s) required for the propagation of feature annotation.</text>
</comment>
<gene>
    <name evidence="7" type="primary">glsA</name>
    <name evidence="8" type="ORF">C8D89_12245</name>
</gene>
<organism evidence="8 9">
    <name type="scientific">Actinomycetospora cinnamomea</name>
    <dbReference type="NCBI Taxonomy" id="663609"/>
    <lineage>
        <taxon>Bacteria</taxon>
        <taxon>Bacillati</taxon>
        <taxon>Actinomycetota</taxon>
        <taxon>Actinomycetes</taxon>
        <taxon>Pseudonocardiales</taxon>
        <taxon>Pseudonocardiaceae</taxon>
        <taxon>Actinomycetospora</taxon>
    </lineage>
</organism>
<comment type="similarity">
    <text evidence="1 7">Belongs to the glutaminase family.</text>
</comment>
<comment type="subunit">
    <text evidence="2 7">Homotetramer.</text>
</comment>
<protein>
    <recommendedName>
        <fullName evidence="6 7">Glutaminase</fullName>
        <ecNumber evidence="3 7">3.5.1.2</ecNumber>
    </recommendedName>
</protein>
<dbReference type="Gene3D" id="3.40.710.10">
    <property type="entry name" value="DD-peptidase/beta-lactamase superfamily"/>
    <property type="match status" value="1"/>
</dbReference>
<dbReference type="SUPFAM" id="SSF56601">
    <property type="entry name" value="beta-lactamase/transpeptidase-like"/>
    <property type="match status" value="1"/>
</dbReference>
<name>A0A2U1EDJ4_9PSEU</name>
<keyword evidence="4 7" id="KW-0378">Hydrolase</keyword>
<comment type="catalytic activity">
    <reaction evidence="5 7">
        <text>L-glutamine + H2O = L-glutamate + NH4(+)</text>
        <dbReference type="Rhea" id="RHEA:15889"/>
        <dbReference type="ChEBI" id="CHEBI:15377"/>
        <dbReference type="ChEBI" id="CHEBI:28938"/>
        <dbReference type="ChEBI" id="CHEBI:29985"/>
        <dbReference type="ChEBI" id="CHEBI:58359"/>
        <dbReference type="EC" id="3.5.1.2"/>
    </reaction>
</comment>
<dbReference type="InterPro" id="IPR012338">
    <property type="entry name" value="Beta-lactam/transpept-like"/>
</dbReference>
<feature type="binding site" evidence="7">
    <location>
        <position position="81"/>
    </location>
    <ligand>
        <name>substrate</name>
    </ligand>
</feature>
<dbReference type="OrthoDB" id="9788822at2"/>
<dbReference type="PANTHER" id="PTHR12544:SF29">
    <property type="entry name" value="GLUTAMINASE"/>
    <property type="match status" value="1"/>
</dbReference>
<reference evidence="8 9" key="1">
    <citation type="submission" date="2018-04" db="EMBL/GenBank/DDBJ databases">
        <title>Genomic Encyclopedia of Type Strains, Phase IV (KMG-IV): sequencing the most valuable type-strain genomes for metagenomic binning, comparative biology and taxonomic classification.</title>
        <authorList>
            <person name="Goeker M."/>
        </authorList>
    </citation>
    <scope>NUCLEOTIDE SEQUENCE [LARGE SCALE GENOMIC DNA]</scope>
    <source>
        <strain evidence="8 9">DSM 45771</strain>
    </source>
</reference>
<evidence type="ECO:0000256" key="2">
    <source>
        <dbReference type="ARBA" id="ARBA00011881"/>
    </source>
</evidence>
<dbReference type="EMBL" id="QEKW01000022">
    <property type="protein sequence ID" value="PVY97990.1"/>
    <property type="molecule type" value="Genomic_DNA"/>
</dbReference>
<dbReference type="InterPro" id="IPR015868">
    <property type="entry name" value="Glutaminase"/>
</dbReference>
<dbReference type="FunFam" id="3.40.710.10:FF:000005">
    <property type="entry name" value="Glutaminase"/>
    <property type="match status" value="1"/>
</dbReference>
<dbReference type="NCBIfam" id="TIGR03814">
    <property type="entry name" value="Gln_ase"/>
    <property type="match status" value="1"/>
</dbReference>
<evidence type="ECO:0000256" key="3">
    <source>
        <dbReference type="ARBA" id="ARBA00012918"/>
    </source>
</evidence>
<dbReference type="AlphaFoldDB" id="A0A2U1EDJ4"/>
<feature type="binding site" evidence="7">
    <location>
        <position position="259"/>
    </location>
    <ligand>
        <name>substrate</name>
    </ligand>
</feature>
<dbReference type="EC" id="3.5.1.2" evidence="3 7"/>
<evidence type="ECO:0000256" key="7">
    <source>
        <dbReference type="HAMAP-Rule" id="MF_00313"/>
    </source>
</evidence>
<keyword evidence="7" id="KW-0007">Acetylation</keyword>
<evidence type="ECO:0000256" key="4">
    <source>
        <dbReference type="ARBA" id="ARBA00022801"/>
    </source>
</evidence>
<dbReference type="GO" id="GO:0006537">
    <property type="term" value="P:glutamate biosynthetic process"/>
    <property type="evidence" value="ECO:0007669"/>
    <property type="project" value="TreeGrafter"/>
</dbReference>
<dbReference type="Pfam" id="PF04960">
    <property type="entry name" value="Glutaminase"/>
    <property type="match status" value="1"/>
</dbReference>
<dbReference type="RefSeq" id="WP_116710952.1">
    <property type="nucleotide sequence ID" value="NZ_QEKW01000022.1"/>
</dbReference>
<dbReference type="HAMAP" id="MF_00313">
    <property type="entry name" value="Glutaminase"/>
    <property type="match status" value="1"/>
</dbReference>
<proteinExistence type="inferred from homology"/>